<dbReference type="EMBL" id="JAATHJ010000037">
    <property type="protein sequence ID" value="NJP39052.1"/>
    <property type="molecule type" value="Genomic_DNA"/>
</dbReference>
<reference evidence="2 3" key="1">
    <citation type="submission" date="2020-03" db="EMBL/GenBank/DDBJ databases">
        <title>Assessment of the enzymatic potential of alkaline-tolerant lipase obtained from Bacillus luteus H11 (technogenic soil) for the bioremediation of saline soils contaminated with petroleum substances.</title>
        <authorList>
            <person name="Kalwasinska A."/>
        </authorList>
    </citation>
    <scope>NUCLEOTIDE SEQUENCE [LARGE SCALE GENOMIC DNA]</scope>
    <source>
        <strain evidence="2 3">H11</strain>
    </source>
</reference>
<keyword evidence="1" id="KW-0472">Membrane</keyword>
<evidence type="ECO:0000256" key="1">
    <source>
        <dbReference type="SAM" id="Phobius"/>
    </source>
</evidence>
<dbReference type="RefSeq" id="WP_168009109.1">
    <property type="nucleotide sequence ID" value="NZ_JAATHJ010000037.1"/>
</dbReference>
<keyword evidence="1" id="KW-1133">Transmembrane helix</keyword>
<feature type="transmembrane region" description="Helical" evidence="1">
    <location>
        <begin position="6"/>
        <end position="26"/>
    </location>
</feature>
<keyword evidence="3" id="KW-1185">Reference proteome</keyword>
<sequence>MLDLVILQVFVLPLASIGIGITLYIVTGRQLAAPAASFVVVIGYELAYHHLFYRELPFFPTSWAVILPFLSFAIVMGMKLIVASRVE</sequence>
<evidence type="ECO:0000313" key="3">
    <source>
        <dbReference type="Proteomes" id="UP000752012"/>
    </source>
</evidence>
<keyword evidence="1" id="KW-0812">Transmembrane</keyword>
<protein>
    <submittedName>
        <fullName evidence="2">Uncharacterized protein</fullName>
    </submittedName>
</protein>
<name>A0A969TWC4_9BACI</name>
<feature type="transmembrane region" description="Helical" evidence="1">
    <location>
        <begin position="63"/>
        <end position="82"/>
    </location>
</feature>
<comment type="caution">
    <text evidence="2">The sequence shown here is derived from an EMBL/GenBank/DDBJ whole genome shotgun (WGS) entry which is preliminary data.</text>
</comment>
<dbReference type="Proteomes" id="UP000752012">
    <property type="component" value="Unassembled WGS sequence"/>
</dbReference>
<evidence type="ECO:0000313" key="2">
    <source>
        <dbReference type="EMBL" id="NJP39052.1"/>
    </source>
</evidence>
<organism evidence="2 3">
    <name type="scientific">Alkalicoccus luteus</name>
    <dbReference type="NCBI Taxonomy" id="1237094"/>
    <lineage>
        <taxon>Bacteria</taxon>
        <taxon>Bacillati</taxon>
        <taxon>Bacillota</taxon>
        <taxon>Bacilli</taxon>
        <taxon>Bacillales</taxon>
        <taxon>Bacillaceae</taxon>
        <taxon>Alkalicoccus</taxon>
    </lineage>
</organism>
<gene>
    <name evidence="2" type="ORF">HCN83_15895</name>
</gene>
<accession>A0A969TWC4</accession>
<feature type="transmembrane region" description="Helical" evidence="1">
    <location>
        <begin position="31"/>
        <end position="51"/>
    </location>
</feature>
<dbReference type="AlphaFoldDB" id="A0A969TWC4"/>
<proteinExistence type="predicted"/>